<dbReference type="PATRIC" id="fig|1265738.3.peg.7497"/>
<sequence length="210" mass="23304">MDESMSSTADTDAVSVPLPPDRWATLPNALCVIRFFGSWIMVGLAVAGFPQWVVGFFLFLAATDWVDGKLAILLNQRSSIGPKIDTIADVTLYACLLLSLVYLRSDLLVQESGWIGLALLSYAGSCGFSLIKFKQFPSYHTRAAKTCWLLMIAGVIAVFLQWSTWPLRIAMLGVTLTNVEAMLITATLRHPLSDIRSFRQARRERHRPAP</sequence>
<dbReference type="Gene3D" id="1.20.120.1760">
    <property type="match status" value="1"/>
</dbReference>
<feature type="transmembrane region" description="Helical" evidence="1">
    <location>
        <begin position="143"/>
        <end position="163"/>
    </location>
</feature>
<evidence type="ECO:0000256" key="1">
    <source>
        <dbReference type="SAM" id="Phobius"/>
    </source>
</evidence>
<comment type="caution">
    <text evidence="2">The sequence shown here is derived from an EMBL/GenBank/DDBJ whole genome shotgun (WGS) entry which is preliminary data.</text>
</comment>
<dbReference type="Proteomes" id="UP000011991">
    <property type="component" value="Unassembled WGS sequence"/>
</dbReference>
<feature type="transmembrane region" description="Helical" evidence="1">
    <location>
        <begin position="36"/>
        <end position="63"/>
    </location>
</feature>
<reference evidence="2 3" key="1">
    <citation type="journal article" date="2013" name="Mar. Genomics">
        <title>Expression of sulfatases in Rhodopirellula baltica and the diversity of sulfatases in the genus Rhodopirellula.</title>
        <authorList>
            <person name="Wegner C.E."/>
            <person name="Richter-Heitmann T."/>
            <person name="Klindworth A."/>
            <person name="Klockow C."/>
            <person name="Richter M."/>
            <person name="Achstetter T."/>
            <person name="Glockner F.O."/>
            <person name="Harder J."/>
        </authorList>
    </citation>
    <scope>NUCLEOTIDE SEQUENCE [LARGE SCALE GENOMIC DNA]</scope>
    <source>
        <strain evidence="2 3">SM1</strain>
    </source>
</reference>
<keyword evidence="3" id="KW-1185">Reference proteome</keyword>
<proteinExistence type="predicted"/>
<keyword evidence="1" id="KW-0472">Membrane</keyword>
<dbReference type="GO" id="GO:0016780">
    <property type="term" value="F:phosphotransferase activity, for other substituted phosphate groups"/>
    <property type="evidence" value="ECO:0007669"/>
    <property type="project" value="InterPro"/>
</dbReference>
<keyword evidence="1" id="KW-1133">Transmembrane helix</keyword>
<accession>M5R855</accession>
<dbReference type="GO" id="GO:0008654">
    <property type="term" value="P:phospholipid biosynthetic process"/>
    <property type="evidence" value="ECO:0007669"/>
    <property type="project" value="InterPro"/>
</dbReference>
<name>M5R855_9BACT</name>
<evidence type="ECO:0000313" key="2">
    <source>
        <dbReference type="EMBL" id="EMI15570.1"/>
    </source>
</evidence>
<dbReference type="EMBL" id="ANOG01001067">
    <property type="protein sequence ID" value="EMI15570.1"/>
    <property type="molecule type" value="Genomic_DNA"/>
</dbReference>
<dbReference type="GO" id="GO:0016020">
    <property type="term" value="C:membrane"/>
    <property type="evidence" value="ECO:0007669"/>
    <property type="project" value="InterPro"/>
</dbReference>
<gene>
    <name evidence="2" type="ORF">RMSM_07515</name>
</gene>
<dbReference type="Pfam" id="PF01066">
    <property type="entry name" value="CDP-OH_P_transf"/>
    <property type="match status" value="1"/>
</dbReference>
<dbReference type="InterPro" id="IPR000462">
    <property type="entry name" value="CDP-OH_P_trans"/>
</dbReference>
<protein>
    <submittedName>
        <fullName evidence="2">Phosphatidylglycerophosphate synthase</fullName>
    </submittedName>
</protein>
<evidence type="ECO:0000313" key="3">
    <source>
        <dbReference type="Proteomes" id="UP000011991"/>
    </source>
</evidence>
<dbReference type="AlphaFoldDB" id="M5R855"/>
<feature type="transmembrane region" description="Helical" evidence="1">
    <location>
        <begin position="114"/>
        <end position="131"/>
    </location>
</feature>
<keyword evidence="1" id="KW-0812">Transmembrane</keyword>
<dbReference type="InterPro" id="IPR043130">
    <property type="entry name" value="CDP-OH_PTrfase_TM_dom"/>
</dbReference>
<organism evidence="2 3">
    <name type="scientific">Rhodopirellula maiorica SM1</name>
    <dbReference type="NCBI Taxonomy" id="1265738"/>
    <lineage>
        <taxon>Bacteria</taxon>
        <taxon>Pseudomonadati</taxon>
        <taxon>Planctomycetota</taxon>
        <taxon>Planctomycetia</taxon>
        <taxon>Pirellulales</taxon>
        <taxon>Pirellulaceae</taxon>
        <taxon>Novipirellula</taxon>
    </lineage>
</organism>